<name>A0A1R1PI37_ZANCU</name>
<dbReference type="EMBL" id="LSSK01001150">
    <property type="protein sequence ID" value="OMH80573.1"/>
    <property type="molecule type" value="Genomic_DNA"/>
</dbReference>
<protein>
    <submittedName>
        <fullName evidence="3">Protein transport protein Sec61 subunit gamma</fullName>
    </submittedName>
</protein>
<feature type="transmembrane region" description="Helical" evidence="1">
    <location>
        <begin position="65"/>
        <end position="83"/>
    </location>
</feature>
<proteinExistence type="predicted"/>
<evidence type="ECO:0000256" key="1">
    <source>
        <dbReference type="SAM" id="Phobius"/>
    </source>
</evidence>
<organism evidence="3 4">
    <name type="scientific">Zancudomyces culisetae</name>
    <name type="common">Gut fungus</name>
    <name type="synonym">Smittium culisetae</name>
    <dbReference type="NCBI Taxonomy" id="1213189"/>
    <lineage>
        <taxon>Eukaryota</taxon>
        <taxon>Fungi</taxon>
        <taxon>Fungi incertae sedis</taxon>
        <taxon>Zoopagomycota</taxon>
        <taxon>Kickxellomycotina</taxon>
        <taxon>Harpellomycetes</taxon>
        <taxon>Harpellales</taxon>
        <taxon>Legeriomycetaceae</taxon>
        <taxon>Zancudomyces</taxon>
    </lineage>
</organism>
<comment type="caution">
    <text evidence="3">The sequence shown here is derived from an EMBL/GenBank/DDBJ whole genome shotgun (WGS) entry which is preliminary data.</text>
</comment>
<evidence type="ECO:0000313" key="3">
    <source>
        <dbReference type="EMBL" id="OMH80573.1"/>
    </source>
</evidence>
<evidence type="ECO:0000313" key="2">
    <source>
        <dbReference type="EMBL" id="OMH79787.1"/>
    </source>
</evidence>
<dbReference type="InterPro" id="IPR023391">
    <property type="entry name" value="Prot_translocase_SecE_dom_sf"/>
</dbReference>
<gene>
    <name evidence="3" type="ORF">AX774_g5993</name>
    <name evidence="2" type="ORF">AX774_g6793</name>
</gene>
<keyword evidence="4" id="KW-1185">Reference proteome</keyword>
<keyword evidence="1" id="KW-0812">Transmembrane</keyword>
<dbReference type="OrthoDB" id="2401875at2759"/>
<keyword evidence="1" id="KW-0472">Membrane</keyword>
<sequence>MSEKTATPGPAIEPIYVSVPKSFAKDAVWLINRCTKPTKKVHTVIFSEQDINKNFYNINIEYNQMVWAISIGFLIMGFTGYFVKLIHIPINNIIVGGA</sequence>
<dbReference type="Proteomes" id="UP000188320">
    <property type="component" value="Unassembled WGS sequence"/>
</dbReference>
<dbReference type="Gene3D" id="1.20.5.820">
    <property type="entry name" value="Preprotein translocase SecE subunit"/>
    <property type="match status" value="2"/>
</dbReference>
<keyword evidence="1" id="KW-1133">Transmembrane helix</keyword>
<dbReference type="PANTHER" id="PTHR12309">
    <property type="entry name" value="SEC61 GAMMA SUBUNIT"/>
    <property type="match status" value="1"/>
</dbReference>
<dbReference type="EMBL" id="LSSK01001415">
    <property type="protein sequence ID" value="OMH79787.1"/>
    <property type="molecule type" value="Genomic_DNA"/>
</dbReference>
<reference evidence="3" key="2">
    <citation type="submission" date="2017-01" db="EMBL/GenBank/DDBJ databases">
        <authorList>
            <person name="Mah S.A."/>
            <person name="Swanson W.J."/>
            <person name="Moy G.W."/>
            <person name="Vacquier V.D."/>
        </authorList>
    </citation>
    <scope>NUCLEOTIDE SEQUENCE [LARGE SCALE GENOMIC DNA]</scope>
    <source>
        <strain evidence="3">COL-18-3</strain>
    </source>
</reference>
<evidence type="ECO:0000313" key="4">
    <source>
        <dbReference type="Proteomes" id="UP000188320"/>
    </source>
</evidence>
<reference evidence="4" key="1">
    <citation type="submission" date="2017-01" db="EMBL/GenBank/DDBJ databases">
        <authorList>
            <person name="Wang Y."/>
            <person name="White M."/>
            <person name="Kvist S."/>
            <person name="Moncalvo J.-M."/>
        </authorList>
    </citation>
    <scope>NUCLEOTIDE SEQUENCE [LARGE SCALE GENOMIC DNA]</scope>
    <source>
        <strain evidence="4">COL-18-3</strain>
    </source>
</reference>
<accession>A0A1R1PI37</accession>
<dbReference type="AlphaFoldDB" id="A0A1R1PI37"/>